<keyword evidence="3 5" id="KW-0067">ATP-binding</keyword>
<accession>A0AAT9LD38</accession>
<protein>
    <submittedName>
        <fullName evidence="5">ABC transporter ATP-binding protein</fullName>
    </submittedName>
</protein>
<dbReference type="InterPro" id="IPR003439">
    <property type="entry name" value="ABC_transporter-like_ATP-bd"/>
</dbReference>
<proteinExistence type="predicted"/>
<dbReference type="InterPro" id="IPR050166">
    <property type="entry name" value="ABC_transporter_ATP-bind"/>
</dbReference>
<dbReference type="Pfam" id="PF00005">
    <property type="entry name" value="ABC_tran"/>
    <property type="match status" value="1"/>
</dbReference>
<feature type="domain" description="ABC transporter" evidence="4">
    <location>
        <begin position="16"/>
        <end position="245"/>
    </location>
</feature>
<evidence type="ECO:0000256" key="3">
    <source>
        <dbReference type="ARBA" id="ARBA00022840"/>
    </source>
</evidence>
<keyword evidence="2" id="KW-0547">Nucleotide-binding</keyword>
<dbReference type="PANTHER" id="PTHR42788">
    <property type="entry name" value="TAURINE IMPORT ATP-BINDING PROTEIN-RELATED"/>
    <property type="match status" value="1"/>
</dbReference>
<dbReference type="GO" id="GO:0016887">
    <property type="term" value="F:ATP hydrolysis activity"/>
    <property type="evidence" value="ECO:0007669"/>
    <property type="project" value="InterPro"/>
</dbReference>
<dbReference type="GO" id="GO:0005524">
    <property type="term" value="F:ATP binding"/>
    <property type="evidence" value="ECO:0007669"/>
    <property type="project" value="UniProtKB-KW"/>
</dbReference>
<organism evidence="5">
    <name type="scientific">Candidatus Fermentithermobacillus carboniphilus</name>
    <dbReference type="NCBI Taxonomy" id="3085328"/>
    <lineage>
        <taxon>Bacteria</taxon>
        <taxon>Bacillati</taxon>
        <taxon>Bacillota</taxon>
        <taxon>Candidatus Fermentithermobacillia</taxon>
        <taxon>Candidatus Fermentithermobacillales</taxon>
        <taxon>Candidatus Fermentithermobacillaceae</taxon>
        <taxon>Candidatus Fermentithermobacillus</taxon>
    </lineage>
</organism>
<dbReference type="PANTHER" id="PTHR42788:SF13">
    <property type="entry name" value="ALIPHATIC SULFONATES IMPORT ATP-BINDING PROTEIN SSUB"/>
    <property type="match status" value="1"/>
</dbReference>
<dbReference type="InterPro" id="IPR003593">
    <property type="entry name" value="AAA+_ATPase"/>
</dbReference>
<dbReference type="InterPro" id="IPR017871">
    <property type="entry name" value="ABC_transporter-like_CS"/>
</dbReference>
<evidence type="ECO:0000259" key="4">
    <source>
        <dbReference type="PROSITE" id="PS50893"/>
    </source>
</evidence>
<dbReference type="SMART" id="SM00382">
    <property type="entry name" value="AAA"/>
    <property type="match status" value="1"/>
</dbReference>
<gene>
    <name evidence="5" type="ORF">IMF26_10525</name>
</gene>
<sequence length="274" mass="31193">MEPLTEDTVNPDAVAIRIENLTKTFRKGKSYFAAIKDLNIVVNEGEFLCIVGPSGCGKTTLLRIIAGLERQTGGKVIIRRRRVNRPLTSMVFQTDSIFPWMTVEKNVGYGLDMQGVPKAVRDEKVHHLLKMTGLLAFRYCYPHQLSGGMKQRVNVARAFAADPEILLMDEPFGLLDEQNRLILQKELMQIWEGTGKTTIFITHSVDEALVLGDRLLVMTAQPGQVKKIIEVDLERPRDIISLRSNPHFIELYKEVWHLLSEEVQRSRQMDLKPL</sequence>
<dbReference type="KEGG" id="fcz:IMF26_10525"/>
<keyword evidence="1" id="KW-0813">Transport</keyword>
<dbReference type="PROSITE" id="PS00211">
    <property type="entry name" value="ABC_TRANSPORTER_1"/>
    <property type="match status" value="1"/>
</dbReference>
<evidence type="ECO:0000313" key="5">
    <source>
        <dbReference type="EMBL" id="QUL98428.1"/>
    </source>
</evidence>
<dbReference type="PROSITE" id="PS50893">
    <property type="entry name" value="ABC_TRANSPORTER_2"/>
    <property type="match status" value="1"/>
</dbReference>
<dbReference type="InterPro" id="IPR027417">
    <property type="entry name" value="P-loop_NTPase"/>
</dbReference>
<dbReference type="EMBL" id="CP062796">
    <property type="protein sequence ID" value="QUL98428.1"/>
    <property type="molecule type" value="Genomic_DNA"/>
</dbReference>
<evidence type="ECO:0000256" key="2">
    <source>
        <dbReference type="ARBA" id="ARBA00022741"/>
    </source>
</evidence>
<dbReference type="Gene3D" id="3.40.50.300">
    <property type="entry name" value="P-loop containing nucleotide triphosphate hydrolases"/>
    <property type="match status" value="1"/>
</dbReference>
<reference evidence="5" key="1">
    <citation type="submission" date="2020-10" db="EMBL/GenBank/DDBJ databases">
        <authorList>
            <person name="Kadnikov V."/>
            <person name="Beletsky A.V."/>
            <person name="Mardanov A.V."/>
            <person name="Karnachuk O.V."/>
            <person name="Ravin N.V."/>
        </authorList>
    </citation>
    <scope>NUCLEOTIDE SEQUENCE</scope>
    <source>
        <strain evidence="5">Bu02</strain>
    </source>
</reference>
<name>A0AAT9LD38_9FIRM</name>
<evidence type="ECO:0000256" key="1">
    <source>
        <dbReference type="ARBA" id="ARBA00022448"/>
    </source>
</evidence>
<dbReference type="SUPFAM" id="SSF52540">
    <property type="entry name" value="P-loop containing nucleoside triphosphate hydrolases"/>
    <property type="match status" value="1"/>
</dbReference>
<dbReference type="AlphaFoldDB" id="A0AAT9LD38"/>
<reference evidence="5" key="2">
    <citation type="journal article" date="2023" name="Biology">
        <title>Prokaryotic Life Associated with Coal-Fire Gas Vents Revealed by Metagenomics.</title>
        <authorList>
            <person name="Kadnikov V.V."/>
            <person name="Mardanov A.V."/>
            <person name="Beletsky A.V."/>
            <person name="Karnachuk O.V."/>
            <person name="Ravin N.V."/>
        </authorList>
    </citation>
    <scope>NUCLEOTIDE SEQUENCE</scope>
    <source>
        <strain evidence="5">Bu02</strain>
    </source>
</reference>
<dbReference type="CDD" id="cd03293">
    <property type="entry name" value="ABC_NrtD_SsuB_transporters"/>
    <property type="match status" value="1"/>
</dbReference>